<dbReference type="GO" id="GO:0005886">
    <property type="term" value="C:plasma membrane"/>
    <property type="evidence" value="ECO:0007669"/>
    <property type="project" value="UniProtKB-SubCell"/>
</dbReference>
<comment type="subcellular location">
    <subcellularLocation>
        <location evidence="1">Cell membrane</location>
        <topology evidence="1">Peripheral membrane protein</topology>
        <orientation evidence="1">Cytoplasmic side</orientation>
    </subcellularLocation>
</comment>
<dbReference type="AlphaFoldDB" id="A0AAW9RZS8"/>
<dbReference type="InterPro" id="IPR002696">
    <property type="entry name" value="Membr_insert_effic_factor_YidD"/>
</dbReference>
<comment type="similarity">
    <text evidence="1">Belongs to the UPF0161 family.</text>
</comment>
<keyword evidence="1" id="KW-1003">Cell membrane</keyword>
<dbReference type="SMART" id="SM01234">
    <property type="entry name" value="Haemolytic"/>
    <property type="match status" value="1"/>
</dbReference>
<dbReference type="HAMAP" id="MF_00386">
    <property type="entry name" value="UPF0161_YidD"/>
    <property type="match status" value="1"/>
</dbReference>
<organism evidence="2 3">
    <name type="scientific">Rapidithrix thailandica</name>
    <dbReference type="NCBI Taxonomy" id="413964"/>
    <lineage>
        <taxon>Bacteria</taxon>
        <taxon>Pseudomonadati</taxon>
        <taxon>Bacteroidota</taxon>
        <taxon>Cytophagia</taxon>
        <taxon>Cytophagales</taxon>
        <taxon>Flammeovirgaceae</taxon>
        <taxon>Rapidithrix</taxon>
    </lineage>
</organism>
<dbReference type="Pfam" id="PF01809">
    <property type="entry name" value="YidD"/>
    <property type="match status" value="1"/>
</dbReference>
<evidence type="ECO:0000313" key="3">
    <source>
        <dbReference type="Proteomes" id="UP001403385"/>
    </source>
</evidence>
<gene>
    <name evidence="2" type="primary">yidD</name>
    <name evidence="2" type="ORF">AAG747_03235</name>
</gene>
<evidence type="ECO:0000313" key="2">
    <source>
        <dbReference type="EMBL" id="MEN7546907.1"/>
    </source>
</evidence>
<comment type="function">
    <text evidence="1">Could be involved in insertion of integral membrane proteins into the membrane.</text>
</comment>
<dbReference type="Proteomes" id="UP001403385">
    <property type="component" value="Unassembled WGS sequence"/>
</dbReference>
<keyword evidence="3" id="KW-1185">Reference proteome</keyword>
<dbReference type="RefSeq" id="WP_346819685.1">
    <property type="nucleotide sequence ID" value="NZ_JBDKWZ010000001.1"/>
</dbReference>
<dbReference type="PANTHER" id="PTHR33383">
    <property type="entry name" value="MEMBRANE PROTEIN INSERTION EFFICIENCY FACTOR-RELATED"/>
    <property type="match status" value="1"/>
</dbReference>
<dbReference type="NCBIfam" id="TIGR00278">
    <property type="entry name" value="membrane protein insertion efficiency factor YidD"/>
    <property type="match status" value="1"/>
</dbReference>
<keyword evidence="1" id="KW-0472">Membrane</keyword>
<evidence type="ECO:0000256" key="1">
    <source>
        <dbReference type="HAMAP-Rule" id="MF_00386"/>
    </source>
</evidence>
<dbReference type="EMBL" id="JBDKWZ010000001">
    <property type="protein sequence ID" value="MEN7546907.1"/>
    <property type="molecule type" value="Genomic_DNA"/>
</dbReference>
<sequence>MLNILFKKVMLGLVRFYQLGISPMLPAACRYTPTCSQYAIEAIEKHGPWKGLWLSLKRISRCHPWGGSGYDPVPESSKKCINQKH</sequence>
<accession>A0AAW9RZS8</accession>
<name>A0AAW9RZS8_9BACT</name>
<reference evidence="2 3" key="1">
    <citation type="submission" date="2024-04" db="EMBL/GenBank/DDBJ databases">
        <title>Novel genus in family Flammeovirgaceae.</title>
        <authorList>
            <person name="Nguyen T.H."/>
            <person name="Vuong T.Q."/>
            <person name="Le H."/>
            <person name="Kim S.-G."/>
        </authorList>
    </citation>
    <scope>NUCLEOTIDE SEQUENCE [LARGE SCALE GENOMIC DNA]</scope>
    <source>
        <strain evidence="2 3">JCM 23209</strain>
    </source>
</reference>
<dbReference type="PANTHER" id="PTHR33383:SF1">
    <property type="entry name" value="MEMBRANE PROTEIN INSERTION EFFICIENCY FACTOR-RELATED"/>
    <property type="match status" value="1"/>
</dbReference>
<comment type="caution">
    <text evidence="2">The sequence shown here is derived from an EMBL/GenBank/DDBJ whole genome shotgun (WGS) entry which is preliminary data.</text>
</comment>
<proteinExistence type="inferred from homology"/>
<protein>
    <recommendedName>
        <fullName evidence="1">Putative membrane protein insertion efficiency factor</fullName>
    </recommendedName>
</protein>